<feature type="transmembrane region" description="Helical" evidence="9">
    <location>
        <begin position="348"/>
        <end position="370"/>
    </location>
</feature>
<evidence type="ECO:0000256" key="7">
    <source>
        <dbReference type="ARBA" id="ARBA00023136"/>
    </source>
</evidence>
<evidence type="ECO:0000256" key="3">
    <source>
        <dbReference type="ARBA" id="ARBA00022448"/>
    </source>
</evidence>
<reference evidence="10 11" key="1">
    <citation type="submission" date="2018-06" db="EMBL/GenBank/DDBJ databases">
        <authorList>
            <consortium name="Pathogen Informatics"/>
            <person name="Doyle S."/>
        </authorList>
    </citation>
    <scope>NUCLEOTIDE SEQUENCE [LARGE SCALE GENOMIC DNA]</scope>
    <source>
        <strain evidence="10 11">NCTC12224</strain>
    </source>
</reference>
<keyword evidence="4 8" id="KW-1003">Cell membrane</keyword>
<feature type="transmembrane region" description="Helical" evidence="9">
    <location>
        <begin position="411"/>
        <end position="442"/>
    </location>
</feature>
<comment type="subcellular location">
    <subcellularLocation>
        <location evidence="1 8">Cell membrane</location>
        <topology evidence="1 8">Multi-pass membrane protein</topology>
    </subcellularLocation>
</comment>
<dbReference type="GeneID" id="78356170"/>
<dbReference type="PIRSF" id="PIRSF005353">
    <property type="entry name" value="PbuG"/>
    <property type="match status" value="1"/>
</dbReference>
<evidence type="ECO:0000256" key="4">
    <source>
        <dbReference type="ARBA" id="ARBA00022475"/>
    </source>
</evidence>
<feature type="transmembrane region" description="Helical" evidence="9">
    <location>
        <begin position="99"/>
        <end position="116"/>
    </location>
</feature>
<dbReference type="InterPro" id="IPR045018">
    <property type="entry name" value="Azg-like"/>
</dbReference>
<dbReference type="InterPro" id="IPR006043">
    <property type="entry name" value="NCS2"/>
</dbReference>
<evidence type="ECO:0000313" key="11">
    <source>
        <dbReference type="Proteomes" id="UP000254924"/>
    </source>
</evidence>
<feature type="transmembrane region" description="Helical" evidence="9">
    <location>
        <begin position="192"/>
        <end position="209"/>
    </location>
</feature>
<evidence type="ECO:0000256" key="1">
    <source>
        <dbReference type="ARBA" id="ARBA00004651"/>
    </source>
</evidence>
<keyword evidence="11" id="KW-1185">Reference proteome</keyword>
<keyword evidence="5 8" id="KW-0812">Transmembrane</keyword>
<dbReference type="PANTHER" id="PTHR43337:SF1">
    <property type="entry name" value="XANTHINE_URACIL PERMEASE C887.17-RELATED"/>
    <property type="match status" value="1"/>
</dbReference>
<dbReference type="RefSeq" id="WP_115268346.1">
    <property type="nucleotide sequence ID" value="NZ_CP185251.1"/>
</dbReference>
<organism evidence="10 11">
    <name type="scientific">Streptococcus hyointestinalis</name>
    <dbReference type="NCBI Taxonomy" id="1337"/>
    <lineage>
        <taxon>Bacteria</taxon>
        <taxon>Bacillati</taxon>
        <taxon>Bacillota</taxon>
        <taxon>Bacilli</taxon>
        <taxon>Lactobacillales</taxon>
        <taxon>Streptococcaceae</taxon>
        <taxon>Streptococcus</taxon>
    </lineage>
</organism>
<dbReference type="Proteomes" id="UP000254924">
    <property type="component" value="Unassembled WGS sequence"/>
</dbReference>
<dbReference type="InterPro" id="IPR026033">
    <property type="entry name" value="Azg-like_bact_archaea"/>
</dbReference>
<sequence>MDKFFKLTEHGTDVKTEVTAGLTTFFAMSYILFVNPAMLSQTGMPAQGVFLATIIGAIAGTLMMAFYANMPYAQAPGMGLNAFFTYTVCGSLGYTWQEALAMVFLCGVISVIITVTKVRKMIIECIPAFMKSAISAGIGIFLAYVGIKNAGFLQFAIDPGKYTVLGKGADAAKASITANASATPSLVAFTEPSVIVAIIGLVITAFFVIKNIKGGVIISIALTTVVAILAGVVNLSDINFASTNITAAFKDFKSIFGVALGHEGLGSLFSDVSRIPSVLMAILAFSLTDIFDTIGTLIGTGQKVGIVAQTGENNESKGLDRALFSDLVGTTVGAIAGTSNVTTYVESAAGIGAGGRTGLTALVVAILFAISSFFSPLLAIVPNAATAPVLIIVGVMMLSNLKNIEWDDLSVAIPAFFTSIFMGFAYSITHGIAVGFLFYTLAKIFKGEAREVHGLIWVLDILFILNFVSLALL</sequence>
<comment type="similarity">
    <text evidence="2 8">Belongs to the nucleobase:cation symporter-2 (NCS2) (TC 2.A.40) family. Azg-like subfamily.</text>
</comment>
<dbReference type="GO" id="GO:0005345">
    <property type="term" value="F:purine nucleobase transmembrane transporter activity"/>
    <property type="evidence" value="ECO:0007669"/>
    <property type="project" value="TreeGrafter"/>
</dbReference>
<dbReference type="OrthoDB" id="9808458at2"/>
<evidence type="ECO:0000313" key="10">
    <source>
        <dbReference type="EMBL" id="SUN60127.1"/>
    </source>
</evidence>
<keyword evidence="7 8" id="KW-0472">Membrane</keyword>
<gene>
    <name evidence="10" type="primary">pbuO</name>
    <name evidence="10" type="ORF">NCTC12224_00722</name>
</gene>
<feature type="transmembrane region" description="Helical" evidence="9">
    <location>
        <begin position="128"/>
        <end position="147"/>
    </location>
</feature>
<dbReference type="EMBL" id="UHFN01000007">
    <property type="protein sequence ID" value="SUN60127.1"/>
    <property type="molecule type" value="Genomic_DNA"/>
</dbReference>
<feature type="transmembrane region" description="Helical" evidence="9">
    <location>
        <begin position="377"/>
        <end position="399"/>
    </location>
</feature>
<accession>A0A380K4Z0</accession>
<evidence type="ECO:0000256" key="6">
    <source>
        <dbReference type="ARBA" id="ARBA00022989"/>
    </source>
</evidence>
<feature type="transmembrane region" description="Helical" evidence="9">
    <location>
        <begin position="20"/>
        <end position="37"/>
    </location>
</feature>
<keyword evidence="6 8" id="KW-1133">Transmembrane helix</keyword>
<feature type="transmembrane region" description="Helical" evidence="9">
    <location>
        <begin position="216"/>
        <end position="235"/>
    </location>
</feature>
<dbReference type="GO" id="GO:0005886">
    <property type="term" value="C:plasma membrane"/>
    <property type="evidence" value="ECO:0007669"/>
    <property type="project" value="UniProtKB-SubCell"/>
</dbReference>
<evidence type="ECO:0000256" key="8">
    <source>
        <dbReference type="PIRNR" id="PIRNR005353"/>
    </source>
</evidence>
<feature type="transmembrane region" description="Helical" evidence="9">
    <location>
        <begin position="454"/>
        <end position="472"/>
    </location>
</feature>
<evidence type="ECO:0000256" key="2">
    <source>
        <dbReference type="ARBA" id="ARBA00005697"/>
    </source>
</evidence>
<keyword evidence="3 8" id="KW-0813">Transport</keyword>
<protein>
    <submittedName>
        <fullName evidence="10">Xanthine/uracil permease family protein</fullName>
    </submittedName>
</protein>
<evidence type="ECO:0000256" key="5">
    <source>
        <dbReference type="ARBA" id="ARBA00022692"/>
    </source>
</evidence>
<dbReference type="AlphaFoldDB" id="A0A380K4Z0"/>
<dbReference type="Pfam" id="PF00860">
    <property type="entry name" value="Xan_ur_permease"/>
    <property type="match status" value="1"/>
</dbReference>
<feature type="transmembrane region" description="Helical" evidence="9">
    <location>
        <begin position="49"/>
        <end position="68"/>
    </location>
</feature>
<name>A0A380K4Z0_9STRE</name>
<dbReference type="PANTHER" id="PTHR43337">
    <property type="entry name" value="XANTHINE/URACIL PERMEASE C887.17-RELATED"/>
    <property type="match status" value="1"/>
</dbReference>
<evidence type="ECO:0000256" key="9">
    <source>
        <dbReference type="SAM" id="Phobius"/>
    </source>
</evidence>
<proteinExistence type="inferred from homology"/>